<keyword evidence="2" id="KW-1185">Reference proteome</keyword>
<dbReference type="AlphaFoldDB" id="A0A368JX61"/>
<reference evidence="1 2" key="1">
    <citation type="submission" date="2018-07" db="EMBL/GenBank/DDBJ databases">
        <title>The draft genome of Phyllobacterium salinisoli.</title>
        <authorList>
            <person name="Liu L."/>
            <person name="Li L."/>
            <person name="Zhang X."/>
            <person name="Liang L."/>
        </authorList>
    </citation>
    <scope>NUCLEOTIDE SEQUENCE [LARGE SCALE GENOMIC DNA]</scope>
    <source>
        <strain evidence="1 2">LLAN61</strain>
    </source>
</reference>
<name>A0A368JX61_9HYPH</name>
<comment type="caution">
    <text evidence="1">The sequence shown here is derived from an EMBL/GenBank/DDBJ whole genome shotgun (WGS) entry which is preliminary data.</text>
</comment>
<dbReference type="RefSeq" id="WP_114442888.1">
    <property type="nucleotide sequence ID" value="NZ_QOZG01000033.1"/>
</dbReference>
<evidence type="ECO:0000313" key="2">
    <source>
        <dbReference type="Proteomes" id="UP000253420"/>
    </source>
</evidence>
<dbReference type="EMBL" id="QOZG01000033">
    <property type="protein sequence ID" value="RCS21474.1"/>
    <property type="molecule type" value="Genomic_DNA"/>
</dbReference>
<evidence type="ECO:0000313" key="1">
    <source>
        <dbReference type="EMBL" id="RCS21474.1"/>
    </source>
</evidence>
<gene>
    <name evidence="1" type="ORF">DUT91_23805</name>
</gene>
<organism evidence="1 2">
    <name type="scientific">Phyllobacterium salinisoli</name>
    <dbReference type="NCBI Taxonomy" id="1899321"/>
    <lineage>
        <taxon>Bacteria</taxon>
        <taxon>Pseudomonadati</taxon>
        <taxon>Pseudomonadota</taxon>
        <taxon>Alphaproteobacteria</taxon>
        <taxon>Hyphomicrobiales</taxon>
        <taxon>Phyllobacteriaceae</taxon>
        <taxon>Phyllobacterium</taxon>
    </lineage>
</organism>
<proteinExistence type="predicted"/>
<sequence length="86" mass="9781">MTPRYKQIFDIVDQLSSNLHCPVGFSKNRSDIVKDTHRQFLMALIALGFTEEEIEAATGGLFKLVERRLCAIYRCSRAIFKSGQPC</sequence>
<dbReference type="Proteomes" id="UP000253420">
    <property type="component" value="Unassembled WGS sequence"/>
</dbReference>
<accession>A0A368JX61</accession>
<protein>
    <submittedName>
        <fullName evidence="1">Uncharacterized protein</fullName>
    </submittedName>
</protein>